<dbReference type="WBParaSite" id="JU765_v2.g18206.t1">
    <property type="protein sequence ID" value="JU765_v2.g18206.t1"/>
    <property type="gene ID" value="JU765_v2.g18206"/>
</dbReference>
<protein>
    <submittedName>
        <fullName evidence="2">HAD family phosphatase</fullName>
    </submittedName>
</protein>
<organism evidence="1 2">
    <name type="scientific">Panagrolaimus sp. JU765</name>
    <dbReference type="NCBI Taxonomy" id="591449"/>
    <lineage>
        <taxon>Eukaryota</taxon>
        <taxon>Metazoa</taxon>
        <taxon>Ecdysozoa</taxon>
        <taxon>Nematoda</taxon>
        <taxon>Chromadorea</taxon>
        <taxon>Rhabditida</taxon>
        <taxon>Tylenchina</taxon>
        <taxon>Panagrolaimomorpha</taxon>
        <taxon>Panagrolaimoidea</taxon>
        <taxon>Panagrolaimidae</taxon>
        <taxon>Panagrolaimus</taxon>
    </lineage>
</organism>
<evidence type="ECO:0000313" key="2">
    <source>
        <dbReference type="WBParaSite" id="JU765_v2.g18206.t1"/>
    </source>
</evidence>
<accession>A0AC34QPN6</accession>
<proteinExistence type="predicted"/>
<name>A0AC34QPN6_9BILA</name>
<reference evidence="2" key="1">
    <citation type="submission" date="2022-11" db="UniProtKB">
        <authorList>
            <consortium name="WormBaseParasite"/>
        </authorList>
    </citation>
    <scope>IDENTIFICATION</scope>
</reference>
<evidence type="ECO:0000313" key="1">
    <source>
        <dbReference type="Proteomes" id="UP000887576"/>
    </source>
</evidence>
<sequence>MGEEVKAVIFDMGGVFLKYPDPGVLDRIIQLCNEHDHLATMLEDFELGNTSVNQIKNHIADIDDEKLRAMLANGVKTLAPVSDKSKQVIDENFVTATKILREKGFKTALLTNNGWADDEKTTSICLQNVDIFDIVVESCKVKMRKPFPEIYLLTAEKLGLKPEQCVFIDDLEANIEGAKKVGMKGIRVVLGDSETAIKELQDLLKIDLKA</sequence>
<dbReference type="Proteomes" id="UP000887576">
    <property type="component" value="Unplaced"/>
</dbReference>